<evidence type="ECO:0000313" key="4">
    <source>
        <dbReference type="EMBL" id="CAG2010154.1"/>
    </source>
</evidence>
<keyword evidence="2" id="KW-0418">Kinase</keyword>
<dbReference type="PANTHER" id="PTHR10584">
    <property type="entry name" value="SUGAR KINASE"/>
    <property type="match status" value="1"/>
</dbReference>
<reference evidence="4" key="1">
    <citation type="submission" date="2021-03" db="EMBL/GenBank/DDBJ databases">
        <authorList>
            <person name="Alouane T."/>
            <person name="Langin T."/>
            <person name="Bonhomme L."/>
        </authorList>
    </citation>
    <scope>NUCLEOTIDE SEQUENCE</scope>
    <source>
        <strain evidence="4">MDC_Fg202</strain>
    </source>
</reference>
<proteinExistence type="predicted"/>
<protein>
    <recommendedName>
        <fullName evidence="3">Carbohydrate kinase PfkB domain-containing protein</fullName>
    </recommendedName>
</protein>
<dbReference type="Gene3D" id="3.40.1190.20">
    <property type="match status" value="1"/>
</dbReference>
<dbReference type="Pfam" id="PF00294">
    <property type="entry name" value="PfkB"/>
    <property type="match status" value="1"/>
</dbReference>
<dbReference type="AlphaFoldDB" id="A0A9N8WYX0"/>
<keyword evidence="1" id="KW-0808">Transferase</keyword>
<dbReference type="InterPro" id="IPR029056">
    <property type="entry name" value="Ribokinase-like"/>
</dbReference>
<name>A0A9N8WYX0_GIBZA</name>
<evidence type="ECO:0000313" key="5">
    <source>
        <dbReference type="Proteomes" id="UP000746612"/>
    </source>
</evidence>
<dbReference type="Proteomes" id="UP000746612">
    <property type="component" value="Unassembled WGS sequence"/>
</dbReference>
<feature type="domain" description="Carbohydrate kinase PfkB" evidence="3">
    <location>
        <begin position="1"/>
        <end position="65"/>
    </location>
</feature>
<evidence type="ECO:0000259" key="3">
    <source>
        <dbReference type="Pfam" id="PF00294"/>
    </source>
</evidence>
<dbReference type="PANTHER" id="PTHR10584:SF166">
    <property type="entry name" value="RIBOKINASE"/>
    <property type="match status" value="1"/>
</dbReference>
<comment type="caution">
    <text evidence="4">The sequence shown here is derived from an EMBL/GenBank/DDBJ whole genome shotgun (WGS) entry which is preliminary data.</text>
</comment>
<dbReference type="GO" id="GO:0016301">
    <property type="term" value="F:kinase activity"/>
    <property type="evidence" value="ECO:0007669"/>
    <property type="project" value="UniProtKB-KW"/>
</dbReference>
<organism evidence="4 5">
    <name type="scientific">Gibberella zeae</name>
    <name type="common">Wheat head blight fungus</name>
    <name type="synonym">Fusarium graminearum</name>
    <dbReference type="NCBI Taxonomy" id="5518"/>
    <lineage>
        <taxon>Eukaryota</taxon>
        <taxon>Fungi</taxon>
        <taxon>Dikarya</taxon>
        <taxon>Ascomycota</taxon>
        <taxon>Pezizomycotina</taxon>
        <taxon>Sordariomycetes</taxon>
        <taxon>Hypocreomycetidae</taxon>
        <taxon>Hypocreales</taxon>
        <taxon>Nectriaceae</taxon>
        <taxon>Fusarium</taxon>
    </lineage>
</organism>
<dbReference type="SUPFAM" id="SSF53613">
    <property type="entry name" value="Ribokinase-like"/>
    <property type="match status" value="1"/>
</dbReference>
<dbReference type="EMBL" id="CAJPIJ010000212">
    <property type="protein sequence ID" value="CAG2010154.1"/>
    <property type="molecule type" value="Genomic_DNA"/>
</dbReference>
<evidence type="ECO:0000256" key="1">
    <source>
        <dbReference type="ARBA" id="ARBA00022679"/>
    </source>
</evidence>
<dbReference type="InterPro" id="IPR011611">
    <property type="entry name" value="PfkB_dom"/>
</dbReference>
<sequence>MNESETAIMSGRRRDDLTIAQEFLNLGVANVVISLGAKGAFYTNAQGYGHCPAYDVKVEDTTGAGSTVIRANKAAAITIQSLGAQNVIPWSDEIERFDAPEKALNDVNL</sequence>
<evidence type="ECO:0000256" key="2">
    <source>
        <dbReference type="ARBA" id="ARBA00022777"/>
    </source>
</evidence>
<accession>A0A9N8WYX0</accession>
<gene>
    <name evidence="4" type="ORF">MDCFG202_LOCUS592387</name>
</gene>